<keyword evidence="2" id="KW-0813">Transport</keyword>
<keyword evidence="3" id="KW-0732">Signal</keyword>
<keyword evidence="4" id="KW-0574">Periplasm</keyword>
<dbReference type="EMBL" id="AOJK01000042">
    <property type="protein sequence ID" value="ELZ43652.1"/>
    <property type="molecule type" value="Genomic_DNA"/>
</dbReference>
<comment type="subcellular location">
    <subcellularLocation>
        <location evidence="1">Periplasm</location>
    </subcellularLocation>
</comment>
<dbReference type="PANTHER" id="PTHR30222:SF17">
    <property type="entry name" value="SPERMIDINE_PUTRESCINE-BINDING PERIPLASMIC PROTEIN"/>
    <property type="match status" value="1"/>
</dbReference>
<dbReference type="PROSITE" id="PS51257">
    <property type="entry name" value="PROKAR_LIPOPROTEIN"/>
    <property type="match status" value="1"/>
</dbReference>
<dbReference type="CDD" id="cd13590">
    <property type="entry name" value="PBP2_PotD_PotF_like"/>
    <property type="match status" value="1"/>
</dbReference>
<dbReference type="STRING" id="1227465.C463_09640"/>
<name>M0E9T9_9EURY</name>
<dbReference type="Gene3D" id="3.40.190.10">
    <property type="entry name" value="Periplasmic binding protein-like II"/>
    <property type="match status" value="2"/>
</dbReference>
<evidence type="ECO:0000256" key="2">
    <source>
        <dbReference type="ARBA" id="ARBA00022448"/>
    </source>
</evidence>
<reference evidence="6 7" key="1">
    <citation type="journal article" date="2014" name="PLoS Genet.">
        <title>Phylogenetically driven sequencing of extremely halophilic archaea reveals strategies for static and dynamic osmo-response.</title>
        <authorList>
            <person name="Becker E.A."/>
            <person name="Seitzer P.M."/>
            <person name="Tritt A."/>
            <person name="Larsen D."/>
            <person name="Krusor M."/>
            <person name="Yao A.I."/>
            <person name="Wu D."/>
            <person name="Madern D."/>
            <person name="Eisen J.A."/>
            <person name="Darling A.E."/>
            <person name="Facciotti M.T."/>
        </authorList>
    </citation>
    <scope>NUCLEOTIDE SEQUENCE [LARGE SCALE GENOMIC DNA]</scope>
    <source>
        <strain evidence="6 7">DSM 19288</strain>
    </source>
</reference>
<protein>
    <submittedName>
        <fullName evidence="6">Extracellular solute-binding protein</fullName>
    </submittedName>
</protein>
<dbReference type="InterPro" id="IPR006311">
    <property type="entry name" value="TAT_signal"/>
</dbReference>
<organism evidence="6 7">
    <name type="scientific">Halorubrum californiense DSM 19288</name>
    <dbReference type="NCBI Taxonomy" id="1227465"/>
    <lineage>
        <taxon>Archaea</taxon>
        <taxon>Methanobacteriati</taxon>
        <taxon>Methanobacteriota</taxon>
        <taxon>Stenosarchaea group</taxon>
        <taxon>Halobacteria</taxon>
        <taxon>Halobacteriales</taxon>
        <taxon>Haloferacaceae</taxon>
        <taxon>Halorubrum</taxon>
    </lineage>
</organism>
<keyword evidence="7" id="KW-1185">Reference proteome</keyword>
<feature type="compositionally biased region" description="Acidic residues" evidence="5">
    <location>
        <begin position="40"/>
        <end position="57"/>
    </location>
</feature>
<evidence type="ECO:0000256" key="4">
    <source>
        <dbReference type="ARBA" id="ARBA00022764"/>
    </source>
</evidence>
<dbReference type="GO" id="GO:0019808">
    <property type="term" value="F:polyamine binding"/>
    <property type="evidence" value="ECO:0007669"/>
    <property type="project" value="InterPro"/>
</dbReference>
<evidence type="ECO:0000256" key="3">
    <source>
        <dbReference type="ARBA" id="ARBA00022729"/>
    </source>
</evidence>
<dbReference type="InterPro" id="IPR001188">
    <property type="entry name" value="Sperm_putr-bd"/>
</dbReference>
<evidence type="ECO:0000256" key="1">
    <source>
        <dbReference type="ARBA" id="ARBA00004418"/>
    </source>
</evidence>
<dbReference type="PRINTS" id="PR00909">
    <property type="entry name" value="SPERMDNBNDNG"/>
</dbReference>
<comment type="caution">
    <text evidence="6">The sequence shown here is derived from an EMBL/GenBank/DDBJ whole genome shotgun (WGS) entry which is preliminary data.</text>
</comment>
<dbReference type="SUPFAM" id="SSF53850">
    <property type="entry name" value="Periplasmic binding protein-like II"/>
    <property type="match status" value="1"/>
</dbReference>
<dbReference type="GO" id="GO:0042597">
    <property type="term" value="C:periplasmic space"/>
    <property type="evidence" value="ECO:0007669"/>
    <property type="project" value="UniProtKB-SubCell"/>
</dbReference>
<accession>M0E9T9</accession>
<dbReference type="Pfam" id="PF13416">
    <property type="entry name" value="SBP_bac_8"/>
    <property type="match status" value="1"/>
</dbReference>
<evidence type="ECO:0000313" key="7">
    <source>
        <dbReference type="Proteomes" id="UP000011586"/>
    </source>
</evidence>
<dbReference type="Proteomes" id="UP000011586">
    <property type="component" value="Unassembled WGS sequence"/>
</dbReference>
<dbReference type="GO" id="GO:0015846">
    <property type="term" value="P:polyamine transport"/>
    <property type="evidence" value="ECO:0007669"/>
    <property type="project" value="InterPro"/>
</dbReference>
<sequence length="394" mass="43298">MSQQKSTSDRRTFLRTTGAVSTAGLVGLAGCSGNSGSDGSDGESGDDGGGESGDDGGGESGGNGEIEDELRVFQWGDYWPDGFISGFEEEYDVSVSVSLYSSNEEMFNALNAGGTGQYDLIFPSDYMVNVLNEQGMIQPLNLDALPNFENLSEKFREAPYDPGEDRFSVPYQWGTSGIAYNEEMVGDIEVNSWETMWNEEFSGQMSMLDDVRETMGAALKYLGYSLNTTEESEIEEAKELLMEQKDLLSTYDSSDFPTNLINEQLSPVHAWSGGAFQAYWETFEDGSSPVNYVIPEEGGVVWVDTAAITTEAENVNAAHAFINHFLDAEVGAEITNYTYYGSPNEAAEEYILDEILNNESIYPDDETMSNLEYIQNIGQATTMYSNAWQEIKSA</sequence>
<dbReference type="PROSITE" id="PS51318">
    <property type="entry name" value="TAT"/>
    <property type="match status" value="1"/>
</dbReference>
<dbReference type="PATRIC" id="fig|1227465.4.peg.1902"/>
<gene>
    <name evidence="6" type="ORF">C463_09640</name>
</gene>
<dbReference type="PANTHER" id="PTHR30222">
    <property type="entry name" value="SPERMIDINE/PUTRESCINE-BINDING PERIPLASMIC PROTEIN"/>
    <property type="match status" value="1"/>
</dbReference>
<feature type="region of interest" description="Disordered" evidence="5">
    <location>
        <begin position="30"/>
        <end position="65"/>
    </location>
</feature>
<dbReference type="AlphaFoldDB" id="M0E9T9"/>
<proteinExistence type="predicted"/>
<dbReference type="RefSeq" id="WP_008443086.1">
    <property type="nucleotide sequence ID" value="NZ_AOJK01000042.1"/>
</dbReference>
<evidence type="ECO:0000313" key="6">
    <source>
        <dbReference type="EMBL" id="ELZ43652.1"/>
    </source>
</evidence>
<dbReference type="InterPro" id="IPR006059">
    <property type="entry name" value="SBP"/>
</dbReference>
<dbReference type="OrthoDB" id="30917at2157"/>
<dbReference type="PIRSF" id="PIRSF019574">
    <property type="entry name" value="Periplasmic_polyamine_BP"/>
    <property type="match status" value="1"/>
</dbReference>
<evidence type="ECO:0000256" key="5">
    <source>
        <dbReference type="SAM" id="MobiDB-lite"/>
    </source>
</evidence>